<dbReference type="AlphaFoldDB" id="A0A6G0I4H8"/>
<evidence type="ECO:0000313" key="2">
    <source>
        <dbReference type="EMBL" id="KAE8286181.1"/>
    </source>
</evidence>
<dbReference type="Pfam" id="PF03372">
    <property type="entry name" value="Exo_endo_phos"/>
    <property type="match status" value="1"/>
</dbReference>
<evidence type="ECO:0000259" key="1">
    <source>
        <dbReference type="PROSITE" id="PS50878"/>
    </source>
</evidence>
<evidence type="ECO:0000313" key="3">
    <source>
        <dbReference type="Proteomes" id="UP000424527"/>
    </source>
</evidence>
<dbReference type="Gene3D" id="3.60.10.10">
    <property type="entry name" value="Endonuclease/exonuclease/phosphatase"/>
    <property type="match status" value="1"/>
</dbReference>
<sequence length="820" mass="91278">MRSVLGKFVTWCGIAWITACLLCRPASGLLQYSAAELLRLRGYLAVPPPVNLLRLHPDIALLPRRRYTHRGSRRSFHSNDASAITSIWSTTRRPRRPPERAVNSKTLAIPARSTANASPTARQDNHSVNFGLLNIRSLTNKGSLIHELLTGRKIDFLCLTETWQQPGDFSQLNESTPHGYVYICQPRGSGRGGGLAIIHRETWKVQPVSVPTLTSLECTVCQLPGPTPTIIASIYRPPKSHKDFLNDFSTLLTHLSTLSPNIILLGDFNIHMDNLNLPLTRDFSSCLDSFGLQQFVDFPTHSKGHILDLICCSGLSPSNCSADHLPISDHSLVTFSITLSLSIIKTPRPISFRNIKNINIDILSASLEHIQIPDHLLSPDELVTLYNNSLQNILNCIAPVKTRSVTFSQTAPWYTSELRSMKAKGRQLERLYKKTGLTIHREMYNTHILHYKLSISQTKSNYYSSLIHSHEGNSKTLFTLLNRIIKPPDSLPTHLYSTETCNTLMDFFNAKIHNIHQHLQSNPSSLPSPDFFPLCQILSTFQLPEPSEISDLITKSKSSTCQLDPLPTTLVKSCLPSLLPIISAIINSSLSTGTVPPPFKVAAVTPILKKPGSDPSDFNNLRPISNLPFISKILEKIVASQLHSHLSHNSLYEHFQSGFRPLHSTETALIKITNDLLMAADLGLLSILILLDLSAAFDTISHPILLQRLSSIGITDTPLDWFHSYLSGRTQFIQLKSFKSQPSPVTSGVPQGSVLGPLLFITYLLPLGNIFRKFNINFHCYADDTQLYLSGKPSVTPPPPLPYLMLVRNQILVHLQLLKT</sequence>
<accession>A0A6G0I4H8</accession>
<dbReference type="PROSITE" id="PS51257">
    <property type="entry name" value="PROKAR_LIPOPROTEIN"/>
    <property type="match status" value="1"/>
</dbReference>
<keyword evidence="2" id="KW-0808">Transferase</keyword>
<reference evidence="2 3" key="1">
    <citation type="submission" date="2019-07" db="EMBL/GenBank/DDBJ databases">
        <title>Chromosome genome assembly for large yellow croaker.</title>
        <authorList>
            <person name="Xiao S."/>
        </authorList>
    </citation>
    <scope>NUCLEOTIDE SEQUENCE [LARGE SCALE GENOMIC DNA]</scope>
    <source>
        <strain evidence="2">JMULYC20181020</strain>
        <tissue evidence="2">Muscle</tissue>
    </source>
</reference>
<name>A0A6G0I4H8_LARCR</name>
<dbReference type="InterPro" id="IPR000477">
    <property type="entry name" value="RT_dom"/>
</dbReference>
<dbReference type="SUPFAM" id="SSF56672">
    <property type="entry name" value="DNA/RNA polymerases"/>
    <property type="match status" value="1"/>
</dbReference>
<dbReference type="SUPFAM" id="SSF56219">
    <property type="entry name" value="DNase I-like"/>
    <property type="match status" value="1"/>
</dbReference>
<dbReference type="InterPro" id="IPR036691">
    <property type="entry name" value="Endo/exonu/phosph_ase_sf"/>
</dbReference>
<keyword evidence="2" id="KW-0695">RNA-directed DNA polymerase</keyword>
<feature type="domain" description="Reverse transcriptase" evidence="1">
    <location>
        <begin position="588"/>
        <end position="820"/>
    </location>
</feature>
<proteinExistence type="predicted"/>
<dbReference type="Pfam" id="PF00078">
    <property type="entry name" value="RVT_1"/>
    <property type="match status" value="1"/>
</dbReference>
<dbReference type="PANTHER" id="PTHR46670">
    <property type="entry name" value="ENDO/EXONUCLEASE/PHOSPHATASE DOMAIN-CONTAINING PROTEIN"/>
    <property type="match status" value="1"/>
</dbReference>
<dbReference type="PROSITE" id="PS50878">
    <property type="entry name" value="RT_POL"/>
    <property type="match status" value="1"/>
</dbReference>
<dbReference type="PANTHER" id="PTHR46670:SF4">
    <property type="entry name" value="REVERSE TRANSCRIPTASE DOMAIN-CONTAINING PROTEIN"/>
    <property type="match status" value="1"/>
</dbReference>
<gene>
    <name evidence="2" type="ORF">D5F01_LYC15861</name>
</gene>
<keyword evidence="3" id="KW-1185">Reference proteome</keyword>
<dbReference type="GO" id="GO:0003964">
    <property type="term" value="F:RNA-directed DNA polymerase activity"/>
    <property type="evidence" value="ECO:0007669"/>
    <property type="project" value="UniProtKB-KW"/>
</dbReference>
<dbReference type="Proteomes" id="UP000424527">
    <property type="component" value="Unassembled WGS sequence"/>
</dbReference>
<organism evidence="2 3">
    <name type="scientific">Larimichthys crocea</name>
    <name type="common">Large yellow croaker</name>
    <name type="synonym">Pseudosciaena crocea</name>
    <dbReference type="NCBI Taxonomy" id="215358"/>
    <lineage>
        <taxon>Eukaryota</taxon>
        <taxon>Metazoa</taxon>
        <taxon>Chordata</taxon>
        <taxon>Craniata</taxon>
        <taxon>Vertebrata</taxon>
        <taxon>Euteleostomi</taxon>
        <taxon>Actinopterygii</taxon>
        <taxon>Neopterygii</taxon>
        <taxon>Teleostei</taxon>
        <taxon>Neoteleostei</taxon>
        <taxon>Acanthomorphata</taxon>
        <taxon>Eupercaria</taxon>
        <taxon>Sciaenidae</taxon>
        <taxon>Larimichthys</taxon>
    </lineage>
</organism>
<dbReference type="InterPro" id="IPR005135">
    <property type="entry name" value="Endo/exonuclease/phosphatase"/>
</dbReference>
<dbReference type="InterPro" id="IPR043502">
    <property type="entry name" value="DNA/RNA_pol_sf"/>
</dbReference>
<dbReference type="CDD" id="cd01650">
    <property type="entry name" value="RT_nLTR_like"/>
    <property type="match status" value="1"/>
</dbReference>
<protein>
    <submittedName>
        <fullName evidence="2">Putative RNA-directed DNA polymerase from transposon X-element</fullName>
    </submittedName>
</protein>
<comment type="caution">
    <text evidence="2">The sequence shown here is derived from an EMBL/GenBank/DDBJ whole genome shotgun (WGS) entry which is preliminary data.</text>
</comment>
<dbReference type="EMBL" id="REGW02000015">
    <property type="protein sequence ID" value="KAE8286181.1"/>
    <property type="molecule type" value="Genomic_DNA"/>
</dbReference>
<keyword evidence="2" id="KW-0548">Nucleotidyltransferase</keyword>